<protein>
    <submittedName>
        <fullName evidence="2">Uncharacterized protein</fullName>
    </submittedName>
</protein>
<organism evidence="2 3">
    <name type="scientific">Nonomuraea purpurea</name>
    <dbReference type="NCBI Taxonomy" id="1849276"/>
    <lineage>
        <taxon>Bacteria</taxon>
        <taxon>Bacillati</taxon>
        <taxon>Actinomycetota</taxon>
        <taxon>Actinomycetes</taxon>
        <taxon>Streptosporangiales</taxon>
        <taxon>Streptosporangiaceae</taxon>
        <taxon>Nonomuraea</taxon>
    </lineage>
</organism>
<feature type="transmembrane region" description="Helical" evidence="1">
    <location>
        <begin position="70"/>
        <end position="87"/>
    </location>
</feature>
<feature type="transmembrane region" description="Helical" evidence="1">
    <location>
        <begin position="172"/>
        <end position="190"/>
    </location>
</feature>
<keyword evidence="1" id="KW-1133">Transmembrane helix</keyword>
<feature type="transmembrane region" description="Helical" evidence="1">
    <location>
        <begin position="93"/>
        <end position="111"/>
    </location>
</feature>
<keyword evidence="3" id="KW-1185">Reference proteome</keyword>
<keyword evidence="1" id="KW-0812">Transmembrane</keyword>
<feature type="transmembrane region" description="Helical" evidence="1">
    <location>
        <begin position="47"/>
        <end position="63"/>
    </location>
</feature>
<evidence type="ECO:0000313" key="3">
    <source>
        <dbReference type="Proteomes" id="UP001595851"/>
    </source>
</evidence>
<dbReference type="Proteomes" id="UP001595851">
    <property type="component" value="Unassembled WGS sequence"/>
</dbReference>
<reference evidence="3" key="1">
    <citation type="journal article" date="2019" name="Int. J. Syst. Evol. Microbiol.">
        <title>The Global Catalogue of Microorganisms (GCM) 10K type strain sequencing project: providing services to taxonomists for standard genome sequencing and annotation.</title>
        <authorList>
            <consortium name="The Broad Institute Genomics Platform"/>
            <consortium name="The Broad Institute Genome Sequencing Center for Infectious Disease"/>
            <person name="Wu L."/>
            <person name="Ma J."/>
        </authorList>
    </citation>
    <scope>NUCLEOTIDE SEQUENCE [LARGE SCALE GENOMIC DNA]</scope>
    <source>
        <strain evidence="3">TBRC 1276</strain>
    </source>
</reference>
<comment type="caution">
    <text evidence="2">The sequence shown here is derived from an EMBL/GenBank/DDBJ whole genome shotgun (WGS) entry which is preliminary data.</text>
</comment>
<proteinExistence type="predicted"/>
<gene>
    <name evidence="2" type="ORF">ACFOY2_41800</name>
</gene>
<evidence type="ECO:0000256" key="1">
    <source>
        <dbReference type="SAM" id="Phobius"/>
    </source>
</evidence>
<name>A0ABV8GIQ7_9ACTN</name>
<accession>A0ABV8GIQ7</accession>
<dbReference type="EMBL" id="JBHSBI010000030">
    <property type="protein sequence ID" value="MFC4013820.1"/>
    <property type="molecule type" value="Genomic_DNA"/>
</dbReference>
<sequence>MAETSSTVAGSPARRSLLAPARRWPTWLALGVVVLSVLDMGDARGQAMIVFLAALIYLGTAVLDRPGAVWVLFGASVVAVTLLKVLGLDLWPALVGGAVSIAVLGVVGGLLRRPRLAAAQVPAMLVFGGLSLLALSLSPQVGGYLVAAALLGHASLDVIVWRANKVVARSMAEFCMVLDFTLGAAIIVIVS</sequence>
<dbReference type="RefSeq" id="WP_379533674.1">
    <property type="nucleotide sequence ID" value="NZ_JBHSBI010000030.1"/>
</dbReference>
<evidence type="ECO:0000313" key="2">
    <source>
        <dbReference type="EMBL" id="MFC4013820.1"/>
    </source>
</evidence>
<keyword evidence="1" id="KW-0472">Membrane</keyword>